<keyword evidence="1" id="KW-0147">Chitin-binding</keyword>
<dbReference type="EMBL" id="MQTW01000256">
    <property type="protein sequence ID" value="RYC81317.1"/>
    <property type="molecule type" value="Genomic_DNA"/>
</dbReference>
<protein>
    <recommendedName>
        <fullName evidence="5">Carbohydrate-binding module family 18 protein</fullName>
    </recommendedName>
</protein>
<accession>A0A4Q2VB99</accession>
<comment type="caution">
    <text evidence="3">The sequence shown here is derived from an EMBL/GenBank/DDBJ whole genome shotgun (WGS) entry which is preliminary data.</text>
</comment>
<sequence length="216" mass="23348">MELATHLAGFFLVAQYATCLSVTGSLDLSHFLHRSVNTHLPNDKAVNCRQKLKTDVWTGCDDVLSQFQLTLKEFMFASPTIGDACDGFVPGETYCVAFNVQRNVTEDGNCGEKINFSKTCIRSDFGDCCGLKGKCGSGKEFSGDNCQDGNYSGSAVTTSSITAKPSATKPPLSISTNRDYGCNSGFICKGSKFGDCCLAASYCRDDKYHCGKYLGW</sequence>
<evidence type="ECO:0000256" key="1">
    <source>
        <dbReference type="ARBA" id="ARBA00022669"/>
    </source>
</evidence>
<proteinExistence type="predicted"/>
<dbReference type="AlphaFoldDB" id="A0A4Q2VB99"/>
<evidence type="ECO:0000256" key="2">
    <source>
        <dbReference type="SAM" id="SignalP"/>
    </source>
</evidence>
<feature type="chain" id="PRO_5020693138" description="Carbohydrate-binding module family 18 protein" evidence="2">
    <location>
        <begin position="20"/>
        <end position="216"/>
    </location>
</feature>
<organism evidence="3 4">
    <name type="scientific">Fusarium oxysporum f. sp. narcissi</name>
    <dbReference type="NCBI Taxonomy" id="451672"/>
    <lineage>
        <taxon>Eukaryota</taxon>
        <taxon>Fungi</taxon>
        <taxon>Dikarya</taxon>
        <taxon>Ascomycota</taxon>
        <taxon>Pezizomycotina</taxon>
        <taxon>Sordariomycetes</taxon>
        <taxon>Hypocreomycetidae</taxon>
        <taxon>Hypocreales</taxon>
        <taxon>Nectriaceae</taxon>
        <taxon>Fusarium</taxon>
        <taxon>Fusarium oxysporum species complex</taxon>
    </lineage>
</organism>
<dbReference type="Proteomes" id="UP000290540">
    <property type="component" value="Unassembled WGS sequence"/>
</dbReference>
<gene>
    <name evidence="3" type="ORF">BFJ63_vAg15794</name>
</gene>
<dbReference type="SUPFAM" id="SSF57016">
    <property type="entry name" value="Plant lectins/antimicrobial peptides"/>
    <property type="match status" value="1"/>
</dbReference>
<evidence type="ECO:0000313" key="4">
    <source>
        <dbReference type="Proteomes" id="UP000290540"/>
    </source>
</evidence>
<evidence type="ECO:0008006" key="5">
    <source>
        <dbReference type="Google" id="ProtNLM"/>
    </source>
</evidence>
<keyword evidence="2" id="KW-0732">Signal</keyword>
<name>A0A4Q2VB99_FUSOX</name>
<dbReference type="GO" id="GO:0008061">
    <property type="term" value="F:chitin binding"/>
    <property type="evidence" value="ECO:0007669"/>
    <property type="project" value="UniProtKB-KW"/>
</dbReference>
<feature type="signal peptide" evidence="2">
    <location>
        <begin position="1"/>
        <end position="19"/>
    </location>
</feature>
<evidence type="ECO:0000313" key="3">
    <source>
        <dbReference type="EMBL" id="RYC81317.1"/>
    </source>
</evidence>
<dbReference type="InterPro" id="IPR036861">
    <property type="entry name" value="Endochitinase-like_sf"/>
</dbReference>
<reference evidence="3 4" key="1">
    <citation type="submission" date="2016-12" db="EMBL/GenBank/DDBJ databases">
        <title>Draft genome sequence of Fusarium oxysporum causing rot on Narcissus.</title>
        <authorList>
            <person name="Armitage A.D."/>
            <person name="Taylor A."/>
            <person name="Clarkson J.P."/>
            <person name="Harrison R.J."/>
            <person name="Jackson A.C."/>
        </authorList>
    </citation>
    <scope>NUCLEOTIDE SEQUENCE [LARGE SCALE GENOMIC DNA]</scope>
    <source>
        <strain evidence="3 4">N139</strain>
    </source>
</reference>